<dbReference type="Pfam" id="PF12072">
    <property type="entry name" value="RNase_Y_N"/>
    <property type="match status" value="1"/>
</dbReference>
<comment type="function">
    <text evidence="5">Endoribonuclease that initiates mRNA decay.</text>
</comment>
<dbReference type="GO" id="GO:0004521">
    <property type="term" value="F:RNA endonuclease activity"/>
    <property type="evidence" value="ECO:0007669"/>
    <property type="project" value="UniProtKB-UniRule"/>
</dbReference>
<evidence type="ECO:0000313" key="9">
    <source>
        <dbReference type="EMBL" id="PKK91752.1"/>
    </source>
</evidence>
<evidence type="ECO:0000313" key="10">
    <source>
        <dbReference type="Proteomes" id="UP000233256"/>
    </source>
</evidence>
<dbReference type="InterPro" id="IPR036612">
    <property type="entry name" value="KH_dom_type_1_sf"/>
</dbReference>
<evidence type="ECO:0000256" key="3">
    <source>
        <dbReference type="ARBA" id="ARBA00022801"/>
    </source>
</evidence>
<dbReference type="EMBL" id="PGXC01000002">
    <property type="protein sequence ID" value="PKK91752.1"/>
    <property type="molecule type" value="Genomic_DNA"/>
</dbReference>
<comment type="caution">
    <text evidence="9">The sequence shown here is derived from an EMBL/GenBank/DDBJ whole genome shotgun (WGS) entry which is preliminary data.</text>
</comment>
<dbReference type="SUPFAM" id="SSF54791">
    <property type="entry name" value="Eukaryotic type KH-domain (KH-domain type I)"/>
    <property type="match status" value="1"/>
</dbReference>
<dbReference type="InterPro" id="IPR022711">
    <property type="entry name" value="RNase_Y_N"/>
</dbReference>
<dbReference type="Gene3D" id="1.10.3210.10">
    <property type="entry name" value="Hypothetical protein af1432"/>
    <property type="match status" value="1"/>
</dbReference>
<dbReference type="PROSITE" id="PS51831">
    <property type="entry name" value="HD"/>
    <property type="match status" value="1"/>
</dbReference>
<keyword evidence="1 5" id="KW-0540">Nuclease</keyword>
<evidence type="ECO:0000256" key="1">
    <source>
        <dbReference type="ARBA" id="ARBA00022722"/>
    </source>
</evidence>
<dbReference type="GO" id="GO:0006402">
    <property type="term" value="P:mRNA catabolic process"/>
    <property type="evidence" value="ECO:0007669"/>
    <property type="project" value="UniProtKB-UniRule"/>
</dbReference>
<comment type="similarity">
    <text evidence="5">Belongs to the RNase Y family.</text>
</comment>
<dbReference type="GO" id="GO:0016787">
    <property type="term" value="F:hydrolase activity"/>
    <property type="evidence" value="ECO:0007669"/>
    <property type="project" value="UniProtKB-KW"/>
</dbReference>
<evidence type="ECO:0000256" key="4">
    <source>
        <dbReference type="ARBA" id="ARBA00022884"/>
    </source>
</evidence>
<dbReference type="InterPro" id="IPR006674">
    <property type="entry name" value="HD_domain"/>
</dbReference>
<dbReference type="GO" id="GO:0003723">
    <property type="term" value="F:RNA binding"/>
    <property type="evidence" value="ECO:0007669"/>
    <property type="project" value="UniProtKB-UniRule"/>
</dbReference>
<keyword evidence="4 5" id="KW-0694">RNA-binding</keyword>
<evidence type="ECO:0000256" key="5">
    <source>
        <dbReference type="HAMAP-Rule" id="MF_00335"/>
    </source>
</evidence>
<proteinExistence type="inferred from homology"/>
<sequence length="580" mass="65720">MPSLGLLDGCGKSPCAPGQWVWWKRRSGIDVSKSPWIKVRPVERFRSPSNEIQGVIQIVTLVTGGLTAQILIAAVGLIAGVVIGHYYIKMQGKDRIRKAEETAARILEDAERENKQRTKEADLEMQEKRVRLKKDLEQRFEDECRERRKELNSLEKRLVERESKVDRRMENFDRRESELTQKGEQLNVLREELETLKERRRQKLEEISQLTREQAQAHFFKELEEELNYEVALRVKKAEEETAFTVDRKAKAIISTAIERLAVDHVSETLVSVVNLPSDDMKGRIIGREGRNIRTLEALTGVNIIIDDTPEAVIISGFNNVKKEIARLTLERLIADGRIHPARIEEMVAKVKKELDQKILQYGEQATLELGIRGLDPRIVKLLGRLHYRTSYGQNVLQHSIEVANLAGVMAAELGCDFYLAKRAGLLHDIGKAADHEIEGAHAEIGHDLLRKYRESKKVLNAVLAHHEAVPAESIEAVLVQVADAISAARAGARSESIDNYVKRLEKLEKIASAFAGVEDVYALQAGREIRVVVRPDKVDDILSFKMAYDIGKKIERELEYPGQIKVTVIRETRAVEIAK</sequence>
<dbReference type="InterPro" id="IPR006675">
    <property type="entry name" value="HDIG_dom"/>
</dbReference>
<dbReference type="Pfam" id="PF01966">
    <property type="entry name" value="HD"/>
    <property type="match status" value="1"/>
</dbReference>
<dbReference type="Proteomes" id="UP000233256">
    <property type="component" value="Unassembled WGS sequence"/>
</dbReference>
<organism evidence="9 10">
    <name type="scientific">Candidatus Wallbacteria bacterium HGW-Wallbacteria-1</name>
    <dbReference type="NCBI Taxonomy" id="2013854"/>
    <lineage>
        <taxon>Bacteria</taxon>
        <taxon>Candidatus Walliibacteriota</taxon>
    </lineage>
</organism>
<keyword evidence="3 5" id="KW-0378">Hydrolase</keyword>
<keyword evidence="5" id="KW-0812">Transmembrane</keyword>
<comment type="subcellular location">
    <subcellularLocation>
        <location evidence="5">Cell membrane</location>
        <topology evidence="5">Single-pass membrane protein</topology>
    </subcellularLocation>
</comment>
<dbReference type="PANTHER" id="PTHR12826:SF15">
    <property type="entry name" value="RIBONUCLEASE Y"/>
    <property type="match status" value="1"/>
</dbReference>
<feature type="domain" description="HD" evidence="8">
    <location>
        <begin position="396"/>
        <end position="489"/>
    </location>
</feature>
<evidence type="ECO:0000256" key="6">
    <source>
        <dbReference type="NCBIfam" id="TIGR03319"/>
    </source>
</evidence>
<evidence type="ECO:0000259" key="8">
    <source>
        <dbReference type="PROSITE" id="PS51831"/>
    </source>
</evidence>
<dbReference type="AlphaFoldDB" id="A0A2N1PU00"/>
<dbReference type="NCBIfam" id="TIGR00277">
    <property type="entry name" value="HDIG"/>
    <property type="match status" value="1"/>
</dbReference>
<dbReference type="HAMAP" id="MF_00335">
    <property type="entry name" value="RNase_Y"/>
    <property type="match status" value="1"/>
</dbReference>
<dbReference type="SUPFAM" id="SSF109604">
    <property type="entry name" value="HD-domain/PDEase-like"/>
    <property type="match status" value="1"/>
</dbReference>
<reference evidence="9 10" key="1">
    <citation type="journal article" date="2017" name="ISME J.">
        <title>Potential for microbial H2 and metal transformations associated with novel bacteria and archaea in deep terrestrial subsurface sediments.</title>
        <authorList>
            <person name="Hernsdorf A.W."/>
            <person name="Amano Y."/>
            <person name="Miyakawa K."/>
            <person name="Ise K."/>
            <person name="Suzuki Y."/>
            <person name="Anantharaman K."/>
            <person name="Probst A."/>
            <person name="Burstein D."/>
            <person name="Thomas B.C."/>
            <person name="Banfield J.F."/>
        </authorList>
    </citation>
    <scope>NUCLEOTIDE SEQUENCE [LARGE SCALE GENOMIC DNA]</scope>
    <source>
        <strain evidence="9">HGW-Wallbacteria-1</strain>
    </source>
</reference>
<feature type="coiled-coil region" evidence="7">
    <location>
        <begin position="93"/>
        <end position="213"/>
    </location>
</feature>
<dbReference type="EC" id="3.1.-.-" evidence="5 6"/>
<keyword evidence="7" id="KW-0175">Coiled coil</keyword>
<dbReference type="CDD" id="cd22431">
    <property type="entry name" value="KH-I_RNaseY"/>
    <property type="match status" value="1"/>
</dbReference>
<feature type="transmembrane region" description="Helical" evidence="5">
    <location>
        <begin position="70"/>
        <end position="88"/>
    </location>
</feature>
<dbReference type="GO" id="GO:0005886">
    <property type="term" value="C:plasma membrane"/>
    <property type="evidence" value="ECO:0007669"/>
    <property type="project" value="UniProtKB-SubCell"/>
</dbReference>
<dbReference type="SMART" id="SM00471">
    <property type="entry name" value="HDc"/>
    <property type="match status" value="1"/>
</dbReference>
<dbReference type="InterPro" id="IPR004087">
    <property type="entry name" value="KH_dom"/>
</dbReference>
<accession>A0A2N1PU00</accession>
<dbReference type="InterPro" id="IPR003607">
    <property type="entry name" value="HD/PDEase_dom"/>
</dbReference>
<name>A0A2N1PU00_9BACT</name>
<dbReference type="InterPro" id="IPR017705">
    <property type="entry name" value="Ribonuclease_Y"/>
</dbReference>
<gene>
    <name evidence="5 9" type="primary">rny</name>
    <name evidence="9" type="ORF">CVV64_03560</name>
</gene>
<dbReference type="PROSITE" id="PS50084">
    <property type="entry name" value="KH_TYPE_1"/>
    <property type="match status" value="1"/>
</dbReference>
<dbReference type="SMART" id="SM00322">
    <property type="entry name" value="KH"/>
    <property type="match status" value="1"/>
</dbReference>
<keyword evidence="5" id="KW-1133">Transmembrane helix</keyword>
<dbReference type="NCBIfam" id="TIGR03319">
    <property type="entry name" value="RNase_Y"/>
    <property type="match status" value="1"/>
</dbReference>
<protein>
    <recommendedName>
        <fullName evidence="5 6">Ribonuclease Y</fullName>
        <shortName evidence="5">RNase Y</shortName>
        <ecNumber evidence="5 6">3.1.-.-</ecNumber>
    </recommendedName>
</protein>
<dbReference type="CDD" id="cd00077">
    <property type="entry name" value="HDc"/>
    <property type="match status" value="1"/>
</dbReference>
<dbReference type="Pfam" id="PF00013">
    <property type="entry name" value="KH_1"/>
    <property type="match status" value="1"/>
</dbReference>
<evidence type="ECO:0000256" key="7">
    <source>
        <dbReference type="SAM" id="Coils"/>
    </source>
</evidence>
<keyword evidence="5" id="KW-1003">Cell membrane</keyword>
<dbReference type="Gene3D" id="3.30.1370.10">
    <property type="entry name" value="K Homology domain, type 1"/>
    <property type="match status" value="1"/>
</dbReference>
<keyword evidence="5" id="KW-0472">Membrane</keyword>
<dbReference type="PANTHER" id="PTHR12826">
    <property type="entry name" value="RIBONUCLEASE Y"/>
    <property type="match status" value="1"/>
</dbReference>
<keyword evidence="2 5" id="KW-0255">Endonuclease</keyword>
<evidence type="ECO:0000256" key="2">
    <source>
        <dbReference type="ARBA" id="ARBA00022759"/>
    </source>
</evidence>
<dbReference type="InterPro" id="IPR004088">
    <property type="entry name" value="KH_dom_type_1"/>
</dbReference>